<gene>
    <name evidence="2" type="ORF">RM706_07750</name>
</gene>
<accession>A0ABU3AAJ7</accession>
<keyword evidence="1" id="KW-0812">Transmembrane</keyword>
<evidence type="ECO:0000313" key="3">
    <source>
        <dbReference type="Proteomes" id="UP001255246"/>
    </source>
</evidence>
<dbReference type="RefSeq" id="WP_311350486.1">
    <property type="nucleotide sequence ID" value="NZ_JAVRHR010000002.1"/>
</dbReference>
<name>A0ABU3AAJ7_9FLAO</name>
<reference evidence="2 3" key="1">
    <citation type="submission" date="2023-09" db="EMBL/GenBank/DDBJ databases">
        <authorList>
            <person name="Rey-Velasco X."/>
        </authorList>
    </citation>
    <scope>NUCLEOTIDE SEQUENCE [LARGE SCALE GENOMIC DNA]</scope>
    <source>
        <strain evidence="2 3">F388</strain>
    </source>
</reference>
<protein>
    <submittedName>
        <fullName evidence="2">Uncharacterized protein</fullName>
    </submittedName>
</protein>
<proteinExistence type="predicted"/>
<dbReference type="Proteomes" id="UP001255246">
    <property type="component" value="Unassembled WGS sequence"/>
</dbReference>
<keyword evidence="3" id="KW-1185">Reference proteome</keyword>
<evidence type="ECO:0000313" key="2">
    <source>
        <dbReference type="EMBL" id="MDT0606918.1"/>
    </source>
</evidence>
<sequence length="132" mass="15106">MDSQKELKNLIDKLMIEDSLDSPSTDFTKNVIARLPIKRNSFFVYKPLLPKSIFVLAVALIVAVTYFVLNSYGLSEIDQSYLNRLNVVGTSVNDLFSQFRFSKTVVYIIIFAGLMFCIQTILLKRHFDSRIA</sequence>
<organism evidence="2 3">
    <name type="scientific">Croceitalea rosinachiae</name>
    <dbReference type="NCBI Taxonomy" id="3075596"/>
    <lineage>
        <taxon>Bacteria</taxon>
        <taxon>Pseudomonadati</taxon>
        <taxon>Bacteroidota</taxon>
        <taxon>Flavobacteriia</taxon>
        <taxon>Flavobacteriales</taxon>
        <taxon>Flavobacteriaceae</taxon>
        <taxon>Croceitalea</taxon>
    </lineage>
</organism>
<feature type="transmembrane region" description="Helical" evidence="1">
    <location>
        <begin position="104"/>
        <end position="123"/>
    </location>
</feature>
<feature type="transmembrane region" description="Helical" evidence="1">
    <location>
        <begin position="48"/>
        <end position="69"/>
    </location>
</feature>
<comment type="caution">
    <text evidence="2">The sequence shown here is derived from an EMBL/GenBank/DDBJ whole genome shotgun (WGS) entry which is preliminary data.</text>
</comment>
<keyword evidence="1" id="KW-1133">Transmembrane helix</keyword>
<evidence type="ECO:0000256" key="1">
    <source>
        <dbReference type="SAM" id="Phobius"/>
    </source>
</evidence>
<dbReference type="EMBL" id="JAVRHR010000002">
    <property type="protein sequence ID" value="MDT0606918.1"/>
    <property type="molecule type" value="Genomic_DNA"/>
</dbReference>
<keyword evidence="1" id="KW-0472">Membrane</keyword>